<comment type="caution">
    <text evidence="2">The sequence shown here is derived from an EMBL/GenBank/DDBJ whole genome shotgun (WGS) entry which is preliminary data.</text>
</comment>
<accession>A0AAV3Z6I0</accession>
<gene>
    <name evidence="2" type="ORF">PoB_001743400</name>
</gene>
<dbReference type="AlphaFoldDB" id="A0AAV3Z6I0"/>
<keyword evidence="3" id="KW-1185">Reference proteome</keyword>
<evidence type="ECO:0000313" key="3">
    <source>
        <dbReference type="Proteomes" id="UP000735302"/>
    </source>
</evidence>
<proteinExistence type="predicted"/>
<dbReference type="EMBL" id="BLXT01002074">
    <property type="protein sequence ID" value="GFN90928.1"/>
    <property type="molecule type" value="Genomic_DNA"/>
</dbReference>
<protein>
    <submittedName>
        <fullName evidence="2">Uncharacterized protein</fullName>
    </submittedName>
</protein>
<sequence>MPITHLTTIRTHPLPGDFNSQALASELQLLETLEQPTISSRADPSMQQAASSVDCPSQGTMSKGSSTLETSSVIPSKSTLKTQIKKVAHDLKAKNYDGLTE</sequence>
<dbReference type="Proteomes" id="UP000735302">
    <property type="component" value="Unassembled WGS sequence"/>
</dbReference>
<organism evidence="2 3">
    <name type="scientific">Plakobranchus ocellatus</name>
    <dbReference type="NCBI Taxonomy" id="259542"/>
    <lineage>
        <taxon>Eukaryota</taxon>
        <taxon>Metazoa</taxon>
        <taxon>Spiralia</taxon>
        <taxon>Lophotrochozoa</taxon>
        <taxon>Mollusca</taxon>
        <taxon>Gastropoda</taxon>
        <taxon>Heterobranchia</taxon>
        <taxon>Euthyneura</taxon>
        <taxon>Panpulmonata</taxon>
        <taxon>Sacoglossa</taxon>
        <taxon>Placobranchoidea</taxon>
        <taxon>Plakobranchidae</taxon>
        <taxon>Plakobranchus</taxon>
    </lineage>
</organism>
<feature type="compositionally biased region" description="Polar residues" evidence="1">
    <location>
        <begin position="36"/>
        <end position="75"/>
    </location>
</feature>
<evidence type="ECO:0000256" key="1">
    <source>
        <dbReference type="SAM" id="MobiDB-lite"/>
    </source>
</evidence>
<reference evidence="2 3" key="1">
    <citation type="journal article" date="2021" name="Elife">
        <title>Chloroplast acquisition without the gene transfer in kleptoplastic sea slugs, Plakobranchus ocellatus.</title>
        <authorList>
            <person name="Maeda T."/>
            <person name="Takahashi S."/>
            <person name="Yoshida T."/>
            <person name="Shimamura S."/>
            <person name="Takaki Y."/>
            <person name="Nagai Y."/>
            <person name="Toyoda A."/>
            <person name="Suzuki Y."/>
            <person name="Arimoto A."/>
            <person name="Ishii H."/>
            <person name="Satoh N."/>
            <person name="Nishiyama T."/>
            <person name="Hasebe M."/>
            <person name="Maruyama T."/>
            <person name="Minagawa J."/>
            <person name="Obokata J."/>
            <person name="Shigenobu S."/>
        </authorList>
    </citation>
    <scope>NUCLEOTIDE SEQUENCE [LARGE SCALE GENOMIC DNA]</scope>
</reference>
<evidence type="ECO:0000313" key="2">
    <source>
        <dbReference type="EMBL" id="GFN90928.1"/>
    </source>
</evidence>
<feature type="region of interest" description="Disordered" evidence="1">
    <location>
        <begin position="35"/>
        <end position="75"/>
    </location>
</feature>
<name>A0AAV3Z6I0_9GAST</name>